<evidence type="ECO:0000313" key="3">
    <source>
        <dbReference type="EMBL" id="NML46348.1"/>
    </source>
</evidence>
<dbReference type="InterPro" id="IPR008638">
    <property type="entry name" value="FhaB/CdiA-like_TPS"/>
</dbReference>
<evidence type="ECO:0000259" key="2">
    <source>
        <dbReference type="SMART" id="SM00912"/>
    </source>
</evidence>
<dbReference type="Pfam" id="PF05860">
    <property type="entry name" value="TPS"/>
    <property type="match status" value="1"/>
</dbReference>
<keyword evidence="4" id="KW-1185">Reference proteome</keyword>
<evidence type="ECO:0000313" key="4">
    <source>
        <dbReference type="Proteomes" id="UP000541185"/>
    </source>
</evidence>
<dbReference type="SUPFAM" id="SSF51126">
    <property type="entry name" value="Pectin lyase-like"/>
    <property type="match status" value="2"/>
</dbReference>
<feature type="domain" description="Filamentous haemagglutinin FhaB/tRNA nuclease CdiA-like TPS" evidence="2">
    <location>
        <begin position="9"/>
        <end position="125"/>
    </location>
</feature>
<feature type="compositionally biased region" description="Gly residues" evidence="1">
    <location>
        <begin position="757"/>
        <end position="770"/>
    </location>
</feature>
<dbReference type="InterPro" id="IPR050909">
    <property type="entry name" value="Bact_Autotransporter_VF"/>
</dbReference>
<dbReference type="AlphaFoldDB" id="A0A848HFF8"/>
<feature type="compositionally biased region" description="Gly residues" evidence="1">
    <location>
        <begin position="733"/>
        <end position="747"/>
    </location>
</feature>
<protein>
    <submittedName>
        <fullName evidence="3">Filamentous hemagglutinin N-terminal domain-containing protein</fullName>
    </submittedName>
</protein>
<reference evidence="3 4" key="1">
    <citation type="submission" date="2020-04" db="EMBL/GenBank/DDBJ databases">
        <title>Ramlibacter sp. G-1-2-2 isolated from soil.</title>
        <authorList>
            <person name="Dahal R.H."/>
        </authorList>
    </citation>
    <scope>NUCLEOTIDE SEQUENCE [LARGE SCALE GENOMIC DNA]</scope>
    <source>
        <strain evidence="3 4">G-1-2-2</strain>
    </source>
</reference>
<dbReference type="PANTHER" id="PTHR12338:SF5">
    <property type="entry name" value="ANTIGEN 43-RELATED"/>
    <property type="match status" value="1"/>
</dbReference>
<sequence length="847" mass="83318">MAAAFGTVSLAQPVGMSVLHGTATLQQDGAHTTITTGNGAGTRHSAIDWRSFSVPAQGKVYFAQPDALSTSINRVTGPDPSSILGTLGSNGRLVLVNPAGIAVGPGAVVDTAGFTASTLPMSTADMIAGRLNFGAGDTAGAGGGKLSVEGQVLAKNGDVVLIGPQVQVGAPAVVRAQGGDVILAAGRKVYLTGRGLEGIRFEVRAPSDRAINLGRLEGDSVAIFASLLQHSGSISAQGAQAESGKVVLQGGAQAEIAGSIRATAPAQGGSVLASAERLVLKSSTSIDVSHANGGGEILLGGGWQGGDARIRNAQTVDVEEGALLKADATLHGPGGTVVAWSEDTTRFGGTLSALGAGPGGAGGRAEVSGRRQLVFRGKVDLGAADGPKGRLLLDPDDVTIQGGNDPLPLLDPLGDLAAQVTGAYTVYQGDLQALNANVDIQANKSIKANGSFTSNELLIAPDRDLRLEIVGSGGGSGIQLAGMPIRTQGSGKVELVTAGNGHNIDTDRITTAGGTITLSAAGSNVHVNAALASAGGAISIAGKNVNLSGSQVFGAGTQVDISASGKIDSDAAIVLGAGAVLATGSSDLHNLASGSLAGSGTLALGGGKLQNDGALRPGGPGAVGDLRVLGDLDITPATQLEIDVAGPGSYDRLLVSGNAKLDGMLSLNPLGGYAPAAGDGYGVLQAAAITGRFSRFTAPAFPGFNWQAQGTQVLVGAGAPAPAPATGDLSAGPGNGNGNGQGNGNGNGQSSANANGQGNGQSGNGAGQSTGGKPNKQEGGAGDLAPVAAAPLAQQPEPVQAAIREPLAATQEYLAAAANAQPLSSSLETQDRGKRRVVLTPVACRTE</sequence>
<dbReference type="InterPro" id="IPR011050">
    <property type="entry name" value="Pectin_lyase_fold/virulence"/>
</dbReference>
<dbReference type="EMBL" id="JABBFX010000002">
    <property type="protein sequence ID" value="NML46348.1"/>
    <property type="molecule type" value="Genomic_DNA"/>
</dbReference>
<feature type="region of interest" description="Disordered" evidence="1">
    <location>
        <begin position="717"/>
        <end position="783"/>
    </location>
</feature>
<gene>
    <name evidence="3" type="ORF">HHL11_21545</name>
</gene>
<organism evidence="3 4">
    <name type="scientific">Ramlibacter agri</name>
    <dbReference type="NCBI Taxonomy" id="2728837"/>
    <lineage>
        <taxon>Bacteria</taxon>
        <taxon>Pseudomonadati</taxon>
        <taxon>Pseudomonadota</taxon>
        <taxon>Betaproteobacteria</taxon>
        <taxon>Burkholderiales</taxon>
        <taxon>Comamonadaceae</taxon>
        <taxon>Ramlibacter</taxon>
    </lineage>
</organism>
<dbReference type="SMART" id="SM00912">
    <property type="entry name" value="Haemagg_act"/>
    <property type="match status" value="1"/>
</dbReference>
<dbReference type="NCBIfam" id="TIGR01901">
    <property type="entry name" value="adhes_NPXG"/>
    <property type="match status" value="1"/>
</dbReference>
<name>A0A848HFF8_9BURK</name>
<proteinExistence type="predicted"/>
<dbReference type="InterPro" id="IPR012334">
    <property type="entry name" value="Pectin_lyas_fold"/>
</dbReference>
<dbReference type="RefSeq" id="WP_169420617.1">
    <property type="nucleotide sequence ID" value="NZ_JABBFX010000002.1"/>
</dbReference>
<evidence type="ECO:0000256" key="1">
    <source>
        <dbReference type="SAM" id="MobiDB-lite"/>
    </source>
</evidence>
<comment type="caution">
    <text evidence="3">The sequence shown here is derived from an EMBL/GenBank/DDBJ whole genome shotgun (WGS) entry which is preliminary data.</text>
</comment>
<dbReference type="Gene3D" id="2.160.20.10">
    <property type="entry name" value="Single-stranded right-handed beta-helix, Pectin lyase-like"/>
    <property type="match status" value="1"/>
</dbReference>
<dbReference type="PANTHER" id="PTHR12338">
    <property type="entry name" value="AUTOTRANSPORTER"/>
    <property type="match status" value="1"/>
</dbReference>
<dbReference type="Proteomes" id="UP000541185">
    <property type="component" value="Unassembled WGS sequence"/>
</dbReference>
<feature type="compositionally biased region" description="Low complexity" evidence="1">
    <location>
        <begin position="717"/>
        <end position="732"/>
    </location>
</feature>
<accession>A0A848HFF8</accession>